<evidence type="ECO:0000313" key="2">
    <source>
        <dbReference type="EMBL" id="PRX55648.1"/>
    </source>
</evidence>
<keyword evidence="3" id="KW-1185">Reference proteome</keyword>
<comment type="caution">
    <text evidence="2">The sequence shown here is derived from an EMBL/GenBank/DDBJ whole genome shotgun (WGS) entry which is preliminary data.</text>
</comment>
<accession>A0A2T0MDR0</accession>
<evidence type="ECO:0000313" key="3">
    <source>
        <dbReference type="Proteomes" id="UP000238312"/>
    </source>
</evidence>
<dbReference type="InterPro" id="IPR001962">
    <property type="entry name" value="Asn_synthase"/>
</dbReference>
<proteinExistence type="predicted"/>
<evidence type="ECO:0000259" key="1">
    <source>
        <dbReference type="Pfam" id="PF00733"/>
    </source>
</evidence>
<sequence length="602" mass="66605">MITCDKWGNWDKHLYVRVYLGLAAKRGEIPAGVLDRARSLIEFAFPVPPEVIRGREWHGRGVSLFAWTNEPDDSRRPPLLTEHDGRIIGLNGHLADPADVTRLPDDSVGGCFSAWTARDGELSASTAINRVCPVFHTETPDLHVAGSRALLVHLAAREDDRVEHDVLALQTMVRQGFFLSDETPYKGVSALRPSSRLLVRDGARTVTETPLPRAEPVPAAARRRRAAIGELAEALLATVEPLRDLGEPVNLALTGGRDTRVLAALLHAARVPFRVTTNGLDTHPDVIIARMIAARLGVEHTVIAPPQTAAKDAVLVEHPLSRAWETLRTCEGMTSAYETIVSYLPYSGKPTMSGQSGETLRAGSLNLLQTDLGDKALRRRIETTFGKDAKLFTAEANEHARELARPWLDRTDRLEALDHLYIWYKVGRWQASARAGSLRRGDPVRPFLDNRVVRAALSLDQGWRLSEEVIYTLILRLAPKLRDVPIEGKPWRFAAQRTPSRWRRRLPEHLPTARTAGGWSWRTSPGPALTDLLREQVLGSLDALAPIVNPDEVRALFAGPVVAKPALAWHLYTVSTLLTGLYPGKPPENLPRITVSRPDPAR</sequence>
<protein>
    <submittedName>
        <fullName evidence="2">Asparagine synthase</fullName>
    </submittedName>
</protein>
<dbReference type="AlphaFoldDB" id="A0A2T0MDR0"/>
<dbReference type="Proteomes" id="UP000238312">
    <property type="component" value="Unassembled WGS sequence"/>
</dbReference>
<organism evidence="2 3">
    <name type="scientific">Nonomuraea fuscirosea</name>
    <dbReference type="NCBI Taxonomy" id="1291556"/>
    <lineage>
        <taxon>Bacteria</taxon>
        <taxon>Bacillati</taxon>
        <taxon>Actinomycetota</taxon>
        <taxon>Actinomycetes</taxon>
        <taxon>Streptosporangiales</taxon>
        <taxon>Streptosporangiaceae</taxon>
        <taxon>Nonomuraea</taxon>
    </lineage>
</organism>
<dbReference type="Pfam" id="PF00733">
    <property type="entry name" value="Asn_synthase"/>
    <property type="match status" value="1"/>
</dbReference>
<dbReference type="InterPro" id="IPR014729">
    <property type="entry name" value="Rossmann-like_a/b/a_fold"/>
</dbReference>
<dbReference type="GO" id="GO:0006529">
    <property type="term" value="P:asparagine biosynthetic process"/>
    <property type="evidence" value="ECO:0007669"/>
    <property type="project" value="InterPro"/>
</dbReference>
<feature type="domain" description="Asparagine synthetase" evidence="1">
    <location>
        <begin position="231"/>
        <end position="467"/>
    </location>
</feature>
<gene>
    <name evidence="2" type="ORF">B0I32_126109</name>
</gene>
<dbReference type="Gene3D" id="3.40.50.620">
    <property type="entry name" value="HUPs"/>
    <property type="match status" value="1"/>
</dbReference>
<dbReference type="GO" id="GO:0004066">
    <property type="term" value="F:asparagine synthase (glutamine-hydrolyzing) activity"/>
    <property type="evidence" value="ECO:0007669"/>
    <property type="project" value="InterPro"/>
</dbReference>
<dbReference type="EMBL" id="PVNG01000026">
    <property type="protein sequence ID" value="PRX55648.1"/>
    <property type="molecule type" value="Genomic_DNA"/>
</dbReference>
<dbReference type="SUPFAM" id="SSF52402">
    <property type="entry name" value="Adenine nucleotide alpha hydrolases-like"/>
    <property type="match status" value="1"/>
</dbReference>
<reference evidence="2 3" key="1">
    <citation type="submission" date="2018-03" db="EMBL/GenBank/DDBJ databases">
        <title>Genomic Encyclopedia of Type Strains, Phase III (KMG-III): the genomes of soil and plant-associated and newly described type strains.</title>
        <authorList>
            <person name="Whitman W."/>
        </authorList>
    </citation>
    <scope>NUCLEOTIDE SEQUENCE [LARGE SCALE GENOMIC DNA]</scope>
    <source>
        <strain evidence="2 3">CGMCC 4.7104</strain>
    </source>
</reference>
<name>A0A2T0MDR0_9ACTN</name>